<dbReference type="PANTHER" id="PTHR12697">
    <property type="entry name" value="PBS LYASE HEAT-LIKE PROTEIN"/>
    <property type="match status" value="1"/>
</dbReference>
<dbReference type="InterPro" id="IPR004155">
    <property type="entry name" value="PBS_lyase_HEAT"/>
</dbReference>
<accession>A0A0M2PXX5</accession>
<evidence type="ECO:0000313" key="3">
    <source>
        <dbReference type="EMBL" id="KKJ01025.1"/>
    </source>
</evidence>
<keyword evidence="4" id="KW-1185">Reference proteome</keyword>
<dbReference type="Gene3D" id="1.25.10.10">
    <property type="entry name" value="Leucine-rich Repeat Variant"/>
    <property type="match status" value="2"/>
</dbReference>
<keyword evidence="3" id="KW-0456">Lyase</keyword>
<dbReference type="SUPFAM" id="SSF48371">
    <property type="entry name" value="ARM repeat"/>
    <property type="match status" value="1"/>
</dbReference>
<evidence type="ECO:0000313" key="4">
    <source>
        <dbReference type="Proteomes" id="UP000034681"/>
    </source>
</evidence>
<protein>
    <submittedName>
        <fullName evidence="3">Phycocyanobilin lyase</fullName>
    </submittedName>
</protein>
<comment type="caution">
    <text evidence="3">The sequence shown here is derived from an EMBL/GenBank/DDBJ whole genome shotgun (WGS) entry which is preliminary data.</text>
</comment>
<dbReference type="eggNOG" id="COG1413">
    <property type="taxonomic scope" value="Bacteria"/>
</dbReference>
<dbReference type="InterPro" id="IPR016024">
    <property type="entry name" value="ARM-type_fold"/>
</dbReference>
<dbReference type="PANTHER" id="PTHR12697:SF5">
    <property type="entry name" value="DEOXYHYPUSINE HYDROXYLASE"/>
    <property type="match status" value="1"/>
</dbReference>
<dbReference type="AlphaFoldDB" id="A0A0M2PXX5"/>
<proteinExistence type="predicted"/>
<dbReference type="STRING" id="317619.GCA_000332315_03349"/>
<keyword evidence="1" id="KW-0042">Antenna complex</keyword>
<reference evidence="3" key="1">
    <citation type="submission" date="2012-04" db="EMBL/GenBank/DDBJ databases">
        <authorList>
            <person name="Borisov I.G."/>
            <person name="Ivanikova N.V."/>
            <person name="Pinevich A.V."/>
        </authorList>
    </citation>
    <scope>NUCLEOTIDE SEQUENCE</scope>
    <source>
        <strain evidence="3">CALU 1027</strain>
    </source>
</reference>
<dbReference type="InterPro" id="IPR011989">
    <property type="entry name" value="ARM-like"/>
</dbReference>
<name>A0A0M2PXX5_PROHO</name>
<sequence>MDLEKIELHLSSADLQERLRATTALRAYGNVVAVPLLCGRLQDPEFIVRSLVAMILGHKRTAEGFSALTTLLQDDPDATVRAEAVHALSHFGQSAIDHLMAAFRHDQHWLVRRSIIATLLELPLTGDRAVDFFNLCTVALRDSDVAVQEVGVEGLAIFATTPLRTAALDKLIPLVKADHWQTRMAASRALQDFDNHQAREALVQLRQDPDHRVVGGALEGLVD</sequence>
<dbReference type="GO" id="GO:0030089">
    <property type="term" value="C:phycobilisome"/>
    <property type="evidence" value="ECO:0007669"/>
    <property type="project" value="UniProtKB-KW"/>
</dbReference>
<dbReference type="GO" id="GO:0016829">
    <property type="term" value="F:lyase activity"/>
    <property type="evidence" value="ECO:0007669"/>
    <property type="project" value="UniProtKB-KW"/>
</dbReference>
<dbReference type="OrthoDB" id="423355at2"/>
<keyword evidence="2" id="KW-0605">Phycobilisome</keyword>
<dbReference type="Proteomes" id="UP000034681">
    <property type="component" value="Unassembled WGS sequence"/>
</dbReference>
<organism evidence="3 4">
    <name type="scientific">Prochlorothrix hollandica PCC 9006 = CALU 1027</name>
    <dbReference type="NCBI Taxonomy" id="317619"/>
    <lineage>
        <taxon>Bacteria</taxon>
        <taxon>Bacillati</taxon>
        <taxon>Cyanobacteriota</taxon>
        <taxon>Cyanophyceae</taxon>
        <taxon>Prochlorotrichales</taxon>
        <taxon>Prochlorotrichaceae</taxon>
        <taxon>Prochlorothrix</taxon>
    </lineage>
</organism>
<evidence type="ECO:0000256" key="2">
    <source>
        <dbReference type="ARBA" id="ARBA00022738"/>
    </source>
</evidence>
<gene>
    <name evidence="3" type="ORF">PROH_00940</name>
</gene>
<dbReference type="GO" id="GO:0016491">
    <property type="term" value="F:oxidoreductase activity"/>
    <property type="evidence" value="ECO:0007669"/>
    <property type="project" value="TreeGrafter"/>
</dbReference>
<dbReference type="SMART" id="SM00567">
    <property type="entry name" value="EZ_HEAT"/>
    <property type="match status" value="4"/>
</dbReference>
<dbReference type="EMBL" id="AJTX02000002">
    <property type="protein sequence ID" value="KKJ01025.1"/>
    <property type="molecule type" value="Genomic_DNA"/>
</dbReference>
<dbReference type="Pfam" id="PF13646">
    <property type="entry name" value="HEAT_2"/>
    <property type="match status" value="2"/>
</dbReference>
<evidence type="ECO:0000256" key="1">
    <source>
        <dbReference type="ARBA" id="ARBA00022549"/>
    </source>
</evidence>